<evidence type="ECO:0000259" key="7">
    <source>
        <dbReference type="SMART" id="SM00849"/>
    </source>
</evidence>
<dbReference type="GO" id="GO:0017001">
    <property type="term" value="P:antibiotic catabolic process"/>
    <property type="evidence" value="ECO:0007669"/>
    <property type="project" value="InterPro"/>
</dbReference>
<evidence type="ECO:0000256" key="4">
    <source>
        <dbReference type="ARBA" id="ARBA00022833"/>
    </source>
</evidence>
<feature type="region of interest" description="Disordered" evidence="6">
    <location>
        <begin position="11"/>
        <end position="39"/>
    </location>
</feature>
<evidence type="ECO:0000256" key="1">
    <source>
        <dbReference type="ARBA" id="ARBA00001947"/>
    </source>
</evidence>
<dbReference type="Gene3D" id="3.60.15.30">
    <property type="entry name" value="Metallo-beta-lactamase domain"/>
    <property type="match status" value="1"/>
</dbReference>
<comment type="similarity">
    <text evidence="5">Belongs to the metallo-beta-lactamase superfamily. Type III sulfatase family.</text>
</comment>
<name>A0A0R0CL83_9GAMM</name>
<feature type="compositionally biased region" description="Low complexity" evidence="6">
    <location>
        <begin position="18"/>
        <end position="35"/>
    </location>
</feature>
<dbReference type="GO" id="GO:0008800">
    <property type="term" value="F:beta-lactamase activity"/>
    <property type="evidence" value="ECO:0007669"/>
    <property type="project" value="InterPro"/>
</dbReference>
<dbReference type="InterPro" id="IPR036866">
    <property type="entry name" value="RibonucZ/Hydroxyglut_hydro"/>
</dbReference>
<accession>A0A0R0CL83</accession>
<organism evidence="8 9">
    <name type="scientific">Pseudoxanthomonas dokdonensis</name>
    <dbReference type="NCBI Taxonomy" id="344882"/>
    <lineage>
        <taxon>Bacteria</taxon>
        <taxon>Pseudomonadati</taxon>
        <taxon>Pseudomonadota</taxon>
        <taxon>Gammaproteobacteria</taxon>
        <taxon>Lysobacterales</taxon>
        <taxon>Lysobacteraceae</taxon>
        <taxon>Pseudoxanthomonas</taxon>
    </lineage>
</organism>
<dbReference type="SUPFAM" id="SSF56281">
    <property type="entry name" value="Metallo-hydrolase/oxidoreductase"/>
    <property type="match status" value="1"/>
</dbReference>
<dbReference type="InterPro" id="IPR029229">
    <property type="entry name" value="Alkyl_sulf_C"/>
</dbReference>
<dbReference type="InterPro" id="IPR001018">
    <property type="entry name" value="Beta-lactamase_class-B_CS"/>
</dbReference>
<dbReference type="GO" id="GO:0018909">
    <property type="term" value="P:dodecyl sulfate metabolic process"/>
    <property type="evidence" value="ECO:0007669"/>
    <property type="project" value="InterPro"/>
</dbReference>
<dbReference type="GO" id="GO:0046983">
    <property type="term" value="F:protein dimerization activity"/>
    <property type="evidence" value="ECO:0007669"/>
    <property type="project" value="InterPro"/>
</dbReference>
<evidence type="ECO:0000256" key="2">
    <source>
        <dbReference type="ARBA" id="ARBA00022723"/>
    </source>
</evidence>
<dbReference type="InterPro" id="IPR052195">
    <property type="entry name" value="Bact_Alkyl/Aryl-Sulfatase"/>
</dbReference>
<proteinExistence type="inferred from homology"/>
<evidence type="ECO:0000313" key="9">
    <source>
        <dbReference type="Proteomes" id="UP000052052"/>
    </source>
</evidence>
<keyword evidence="4" id="KW-0862">Zinc</keyword>
<dbReference type="InterPro" id="IPR001279">
    <property type="entry name" value="Metallo-B-lactamas"/>
</dbReference>
<dbReference type="PATRIC" id="fig|344882.3.peg.2533"/>
<reference evidence="8 9" key="1">
    <citation type="submission" date="2015-05" db="EMBL/GenBank/DDBJ databases">
        <title>Genome sequencing and analysis of members of genus Stenotrophomonas.</title>
        <authorList>
            <person name="Patil P.P."/>
            <person name="Midha S."/>
            <person name="Patil P.B."/>
        </authorList>
    </citation>
    <scope>NUCLEOTIDE SEQUENCE [LARGE SCALE GENOMIC DNA]</scope>
    <source>
        <strain evidence="8 9">DSM 21858</strain>
    </source>
</reference>
<dbReference type="SUPFAM" id="SSF55718">
    <property type="entry name" value="SCP-like"/>
    <property type="match status" value="1"/>
</dbReference>
<dbReference type="InterPro" id="IPR036527">
    <property type="entry name" value="SCP2_sterol-bd_dom_sf"/>
</dbReference>
<dbReference type="CDD" id="cd07710">
    <property type="entry name" value="arylsulfatase_Sdsa1-like_MBL-fold"/>
    <property type="match status" value="1"/>
</dbReference>
<keyword evidence="9" id="KW-1185">Reference proteome</keyword>
<evidence type="ECO:0000256" key="6">
    <source>
        <dbReference type="SAM" id="MobiDB-lite"/>
    </source>
</evidence>
<sequence>MFGVAGCKDGTPAANGDTASAPTASANAAGNTSSGDYQFSDAQKDATDYTRDANQKVLGELDFADKTAFADVDRGFIAPLPNNGDIEGVFSATKMNFMQDKDAPATVNPSLWRHAQLVNRGGLYQVTDHIYQVRGQDLVNLSIIETDNGIILYDIEYFADTLAASIKLYEEHRGKKPLKGVIISHSHADHFGGFDGIYKAGLATREDFSSGRIPLIAPEGFVKESVSENVMAGNIMARRAGYQYGNVLEPGPKGSITAALGAALANGASSLPIPNKSITKDGEKVTIDGVTFEFYLTPHAEAPAEMVFYIPQWKALSMAEELNHLQHNIYTLRGAQTRDASVWASYLGAALARWGKDVEVNFGPHTWPVWGNENVTKYLADQRDLYQSIYNTTLRYANYGYRPDDIAESAALPKSVFNEWNNRPYYGSTKNNLKATYVRNLGWFNGNSTELAKYPDGERGKRYVEAMGGEGKVLDAALASYKKGDYRFTVDLLNNIVAYDGSNKNVNLLMADAFEQLGYQEENALYRNLYLSSAKELRMGGSVPNALSTISPEVIAALPADLFMSYISMTVDQTKAEALGDYTVNVDLRGEGKFRLDLHNGVLNYLQGYSADKPDAALSIGKTDLIAVAAGKAKLDDLAGNGKAAITGDKEVLNKIASVFDNGMKNNMNLVLPLQPENQIK</sequence>
<keyword evidence="2" id="KW-0479">Metal-binding</keyword>
<dbReference type="EMBL" id="LDJL01000005">
    <property type="protein sequence ID" value="KRG70703.1"/>
    <property type="molecule type" value="Genomic_DNA"/>
</dbReference>
<dbReference type="AlphaFoldDB" id="A0A0R0CL83"/>
<dbReference type="Pfam" id="PF14863">
    <property type="entry name" value="Alkyl_sulf_dimr"/>
    <property type="match status" value="1"/>
</dbReference>
<keyword evidence="3 8" id="KW-0378">Hydrolase</keyword>
<feature type="domain" description="Metallo-beta-lactamase" evidence="7">
    <location>
        <begin position="138"/>
        <end position="365"/>
    </location>
</feature>
<dbReference type="Proteomes" id="UP000052052">
    <property type="component" value="Unassembled WGS sequence"/>
</dbReference>
<dbReference type="PANTHER" id="PTHR43223:SF1">
    <property type="entry name" value="ALKYL_ARYL-SULFATASE BDS1"/>
    <property type="match status" value="1"/>
</dbReference>
<dbReference type="GO" id="GO:0018741">
    <property type="term" value="F:linear primary-alkylsulfatase activity"/>
    <property type="evidence" value="ECO:0007669"/>
    <property type="project" value="InterPro"/>
</dbReference>
<dbReference type="InterPro" id="IPR029228">
    <property type="entry name" value="Alkyl_sulf_dimr"/>
</dbReference>
<comment type="caution">
    <text evidence="8">The sequence shown here is derived from an EMBL/GenBank/DDBJ whole genome shotgun (WGS) entry which is preliminary data.</text>
</comment>
<dbReference type="Gene3D" id="3.30.1050.10">
    <property type="entry name" value="SCP2 sterol-binding domain"/>
    <property type="match status" value="1"/>
</dbReference>
<dbReference type="InterPro" id="IPR044097">
    <property type="entry name" value="Bds1/SdsA1_MBL-fold"/>
</dbReference>
<evidence type="ECO:0000256" key="3">
    <source>
        <dbReference type="ARBA" id="ARBA00022801"/>
    </source>
</evidence>
<dbReference type="Pfam" id="PF00753">
    <property type="entry name" value="Lactamase_B"/>
    <property type="match status" value="1"/>
</dbReference>
<dbReference type="Gene3D" id="1.25.40.880">
    <property type="entry name" value="Alkyl sulfatase, dimerisation domain"/>
    <property type="match status" value="1"/>
</dbReference>
<protein>
    <submittedName>
        <fullName evidence="8">Hydrolase</fullName>
    </submittedName>
</protein>
<dbReference type="PROSITE" id="PS00743">
    <property type="entry name" value="BETA_LACTAMASE_B_1"/>
    <property type="match status" value="1"/>
</dbReference>
<gene>
    <name evidence="8" type="ORF">ABB29_05985</name>
</gene>
<evidence type="ECO:0000256" key="5">
    <source>
        <dbReference type="ARBA" id="ARBA00033751"/>
    </source>
</evidence>
<dbReference type="GO" id="GO:0008270">
    <property type="term" value="F:zinc ion binding"/>
    <property type="evidence" value="ECO:0007669"/>
    <property type="project" value="InterPro"/>
</dbReference>
<dbReference type="OrthoDB" id="9815874at2"/>
<dbReference type="Pfam" id="PF14864">
    <property type="entry name" value="Alkyl_sulf_C"/>
    <property type="match status" value="1"/>
</dbReference>
<dbReference type="PANTHER" id="PTHR43223">
    <property type="entry name" value="ALKYL/ARYL-SULFATASE"/>
    <property type="match status" value="1"/>
</dbReference>
<dbReference type="SMART" id="SM00849">
    <property type="entry name" value="Lactamase_B"/>
    <property type="match status" value="1"/>
</dbReference>
<dbReference type="InterPro" id="IPR038536">
    <property type="entry name" value="Alkyl/aryl-sulf_dimr_sf"/>
</dbReference>
<evidence type="ECO:0000313" key="8">
    <source>
        <dbReference type="EMBL" id="KRG70703.1"/>
    </source>
</evidence>
<comment type="cofactor">
    <cofactor evidence="1">
        <name>Zn(2+)</name>
        <dbReference type="ChEBI" id="CHEBI:29105"/>
    </cofactor>
</comment>